<organism evidence="3 4">
    <name type="scientific">Arsenophonus apicola</name>
    <dbReference type="NCBI Taxonomy" id="2879119"/>
    <lineage>
        <taxon>Bacteria</taxon>
        <taxon>Pseudomonadati</taxon>
        <taxon>Pseudomonadota</taxon>
        <taxon>Gammaproteobacteria</taxon>
        <taxon>Enterobacterales</taxon>
        <taxon>Morganellaceae</taxon>
        <taxon>Arsenophonus</taxon>
    </lineage>
</organism>
<comment type="similarity">
    <text evidence="1">Belongs to the universal stress protein A family.</text>
</comment>
<accession>A0ABY8P4C6</accession>
<dbReference type="RefSeq" id="WP_280939369.1">
    <property type="nucleotide sequence ID" value="NZ_CP123759.1"/>
</dbReference>
<dbReference type="InterPro" id="IPR006015">
    <property type="entry name" value="Universal_stress_UspA"/>
</dbReference>
<evidence type="ECO:0000313" key="3">
    <source>
        <dbReference type="EMBL" id="WGO84343.1"/>
    </source>
</evidence>
<gene>
    <name evidence="3" type="ORF">QG404_05480</name>
</gene>
<name>A0ABY8P4C6_9GAMM</name>
<dbReference type="CDD" id="cd00293">
    <property type="entry name" value="USP-like"/>
    <property type="match status" value="1"/>
</dbReference>
<dbReference type="Pfam" id="PF00582">
    <property type="entry name" value="Usp"/>
    <property type="match status" value="1"/>
</dbReference>
<keyword evidence="4" id="KW-1185">Reference proteome</keyword>
<dbReference type="Proteomes" id="UP001231859">
    <property type="component" value="Chromosome"/>
</dbReference>
<dbReference type="InterPro" id="IPR014729">
    <property type="entry name" value="Rossmann-like_a/b/a_fold"/>
</dbReference>
<sequence length="148" mass="16461">MYNKILVPIDIVEDELNQKVIKHIETLVAYNQSNKPEVHFLSVLPNLEIFFGIEIAALPESQQDSEERSRVALELLKQIIKKVNIPTKQITFKIGIGPTKEEILSYASDIDADLILIASHSPNSSSYLLGSTAASIVRHAKITVLVAR</sequence>
<evidence type="ECO:0000313" key="4">
    <source>
        <dbReference type="Proteomes" id="UP001231859"/>
    </source>
</evidence>
<dbReference type="Gene3D" id="3.40.50.620">
    <property type="entry name" value="HUPs"/>
    <property type="match status" value="1"/>
</dbReference>
<dbReference type="EMBL" id="CP123759">
    <property type="protein sequence ID" value="WGO84343.1"/>
    <property type="molecule type" value="Genomic_DNA"/>
</dbReference>
<protein>
    <submittedName>
        <fullName evidence="3">Universal stress protein</fullName>
    </submittedName>
</protein>
<dbReference type="SUPFAM" id="SSF52402">
    <property type="entry name" value="Adenine nucleotide alpha hydrolases-like"/>
    <property type="match status" value="1"/>
</dbReference>
<dbReference type="PRINTS" id="PR01438">
    <property type="entry name" value="UNVRSLSTRESS"/>
</dbReference>
<dbReference type="InterPro" id="IPR006016">
    <property type="entry name" value="UspA"/>
</dbReference>
<feature type="domain" description="UspA" evidence="2">
    <location>
        <begin position="1"/>
        <end position="148"/>
    </location>
</feature>
<evidence type="ECO:0000256" key="1">
    <source>
        <dbReference type="ARBA" id="ARBA00008791"/>
    </source>
</evidence>
<dbReference type="PANTHER" id="PTHR46268">
    <property type="entry name" value="STRESS RESPONSE PROTEIN NHAX"/>
    <property type="match status" value="1"/>
</dbReference>
<proteinExistence type="inferred from homology"/>
<reference evidence="3 4" key="1">
    <citation type="submission" date="2023-04" db="EMBL/GenBank/DDBJ databases">
        <title>Genome dynamics across the evolutionary transition to endosymbiosis.</title>
        <authorList>
            <person name="Siozios S."/>
            <person name="Nadal-Jimenez P."/>
            <person name="Azagi T."/>
            <person name="Sprong H."/>
            <person name="Frost C.L."/>
            <person name="Parratt S.R."/>
            <person name="Taylor G."/>
            <person name="Brettell L."/>
            <person name="Lew K.C."/>
            <person name="Croft L."/>
            <person name="King K.C."/>
            <person name="Brockhurst M.A."/>
            <person name="Hypsa V."/>
            <person name="Novakova E."/>
            <person name="Darby A.C."/>
            <person name="Hurst G.D.D."/>
        </authorList>
    </citation>
    <scope>NUCLEOTIDE SEQUENCE [LARGE SCALE GENOMIC DNA]</scope>
    <source>
        <strain evidence="4">aApi_AU</strain>
    </source>
</reference>
<dbReference type="PANTHER" id="PTHR46268:SF6">
    <property type="entry name" value="UNIVERSAL STRESS PROTEIN UP12"/>
    <property type="match status" value="1"/>
</dbReference>
<evidence type="ECO:0000259" key="2">
    <source>
        <dbReference type="Pfam" id="PF00582"/>
    </source>
</evidence>